<dbReference type="Proteomes" id="UP000499080">
    <property type="component" value="Unassembled WGS sequence"/>
</dbReference>
<proteinExistence type="predicted"/>
<keyword evidence="3" id="KW-1185">Reference proteome</keyword>
<gene>
    <name evidence="2" type="ORF">AVEN_149375_1</name>
</gene>
<evidence type="ECO:0000256" key="1">
    <source>
        <dbReference type="SAM" id="MobiDB-lite"/>
    </source>
</evidence>
<accession>A0A4Y2WID4</accession>
<sequence>MQSRPLPLSYTPDDRRRQTANSKNRASNEEKTVKIEECLWSAGIRRAFHMQSERSPLATPPTTGSVQTATVKSTTVMKKKSKIGMHSGWGSDPGPFTCKRTLYH</sequence>
<evidence type="ECO:0000313" key="2">
    <source>
        <dbReference type="EMBL" id="GBO37255.1"/>
    </source>
</evidence>
<comment type="caution">
    <text evidence="2">The sequence shown here is derived from an EMBL/GenBank/DDBJ whole genome shotgun (WGS) entry which is preliminary data.</text>
</comment>
<feature type="region of interest" description="Disordered" evidence="1">
    <location>
        <begin position="53"/>
        <end position="94"/>
    </location>
</feature>
<dbReference type="AlphaFoldDB" id="A0A4Y2WID4"/>
<organism evidence="2 3">
    <name type="scientific">Araneus ventricosus</name>
    <name type="common">Orbweaver spider</name>
    <name type="synonym">Epeira ventricosa</name>
    <dbReference type="NCBI Taxonomy" id="182803"/>
    <lineage>
        <taxon>Eukaryota</taxon>
        <taxon>Metazoa</taxon>
        <taxon>Ecdysozoa</taxon>
        <taxon>Arthropoda</taxon>
        <taxon>Chelicerata</taxon>
        <taxon>Arachnida</taxon>
        <taxon>Araneae</taxon>
        <taxon>Araneomorphae</taxon>
        <taxon>Entelegynae</taxon>
        <taxon>Araneoidea</taxon>
        <taxon>Araneidae</taxon>
        <taxon>Araneus</taxon>
    </lineage>
</organism>
<reference evidence="2 3" key="1">
    <citation type="journal article" date="2019" name="Sci. Rep.">
        <title>Orb-weaving spider Araneus ventricosus genome elucidates the spidroin gene catalogue.</title>
        <authorList>
            <person name="Kono N."/>
            <person name="Nakamura H."/>
            <person name="Ohtoshi R."/>
            <person name="Moran D.A.P."/>
            <person name="Shinohara A."/>
            <person name="Yoshida Y."/>
            <person name="Fujiwara M."/>
            <person name="Mori M."/>
            <person name="Tomita M."/>
            <person name="Arakawa K."/>
        </authorList>
    </citation>
    <scope>NUCLEOTIDE SEQUENCE [LARGE SCALE GENOMIC DNA]</scope>
</reference>
<dbReference type="EMBL" id="BGPR01061616">
    <property type="protein sequence ID" value="GBO37255.1"/>
    <property type="molecule type" value="Genomic_DNA"/>
</dbReference>
<protein>
    <submittedName>
        <fullName evidence="2">Uncharacterized protein</fullName>
    </submittedName>
</protein>
<feature type="region of interest" description="Disordered" evidence="1">
    <location>
        <begin position="1"/>
        <end position="31"/>
    </location>
</feature>
<name>A0A4Y2WID4_ARAVE</name>
<evidence type="ECO:0000313" key="3">
    <source>
        <dbReference type="Proteomes" id="UP000499080"/>
    </source>
</evidence>